<gene>
    <name evidence="1" type="ORF">EGW08_011290</name>
</gene>
<sequence length="124" mass="14335">MYKFQTLQATFSTIEYNNLFHNQHSGLLESWCLQLLTITAMYLSTMLPHFPYLPQHLDLRLIVYSTHTCSFCTTIICFADADRLALSCISTTKQILGEKKLDSPVLLNFNDKFNSIERCKAIYL</sequence>
<evidence type="ECO:0000313" key="1">
    <source>
        <dbReference type="EMBL" id="RUS80939.1"/>
    </source>
</evidence>
<evidence type="ECO:0000313" key="2">
    <source>
        <dbReference type="Proteomes" id="UP000271974"/>
    </source>
</evidence>
<dbReference type="Proteomes" id="UP000271974">
    <property type="component" value="Unassembled WGS sequence"/>
</dbReference>
<dbReference type="EMBL" id="RQTK01000364">
    <property type="protein sequence ID" value="RUS80939.1"/>
    <property type="molecule type" value="Genomic_DNA"/>
</dbReference>
<proteinExistence type="predicted"/>
<accession>A0A3S0ZM53</accession>
<keyword evidence="2" id="KW-1185">Reference proteome</keyword>
<comment type="caution">
    <text evidence="1">The sequence shown here is derived from an EMBL/GenBank/DDBJ whole genome shotgun (WGS) entry which is preliminary data.</text>
</comment>
<organism evidence="1 2">
    <name type="scientific">Elysia chlorotica</name>
    <name type="common">Eastern emerald elysia</name>
    <name type="synonym">Sea slug</name>
    <dbReference type="NCBI Taxonomy" id="188477"/>
    <lineage>
        <taxon>Eukaryota</taxon>
        <taxon>Metazoa</taxon>
        <taxon>Spiralia</taxon>
        <taxon>Lophotrochozoa</taxon>
        <taxon>Mollusca</taxon>
        <taxon>Gastropoda</taxon>
        <taxon>Heterobranchia</taxon>
        <taxon>Euthyneura</taxon>
        <taxon>Panpulmonata</taxon>
        <taxon>Sacoglossa</taxon>
        <taxon>Placobranchoidea</taxon>
        <taxon>Plakobranchidae</taxon>
        <taxon>Elysia</taxon>
    </lineage>
</organism>
<reference evidence="1 2" key="1">
    <citation type="submission" date="2019-01" db="EMBL/GenBank/DDBJ databases">
        <title>A draft genome assembly of the solar-powered sea slug Elysia chlorotica.</title>
        <authorList>
            <person name="Cai H."/>
            <person name="Li Q."/>
            <person name="Fang X."/>
            <person name="Li J."/>
            <person name="Curtis N.E."/>
            <person name="Altenburger A."/>
            <person name="Shibata T."/>
            <person name="Feng M."/>
            <person name="Maeda T."/>
            <person name="Schwartz J.A."/>
            <person name="Shigenobu S."/>
            <person name="Lundholm N."/>
            <person name="Nishiyama T."/>
            <person name="Yang H."/>
            <person name="Hasebe M."/>
            <person name="Li S."/>
            <person name="Pierce S.K."/>
            <person name="Wang J."/>
        </authorList>
    </citation>
    <scope>NUCLEOTIDE SEQUENCE [LARGE SCALE GENOMIC DNA]</scope>
    <source>
        <strain evidence="1">EC2010</strain>
        <tissue evidence="1">Whole organism of an adult</tissue>
    </source>
</reference>
<dbReference type="AlphaFoldDB" id="A0A3S0ZM53"/>
<name>A0A3S0ZM53_ELYCH</name>
<protein>
    <submittedName>
        <fullName evidence="1">Uncharacterized protein</fullName>
    </submittedName>
</protein>